<proteinExistence type="predicted"/>
<organism evidence="1 2">
    <name type="scientific">Hermanssonia centrifuga</name>
    <dbReference type="NCBI Taxonomy" id="98765"/>
    <lineage>
        <taxon>Eukaryota</taxon>
        <taxon>Fungi</taxon>
        <taxon>Dikarya</taxon>
        <taxon>Basidiomycota</taxon>
        <taxon>Agaricomycotina</taxon>
        <taxon>Agaricomycetes</taxon>
        <taxon>Polyporales</taxon>
        <taxon>Meruliaceae</taxon>
        <taxon>Hermanssonia</taxon>
    </lineage>
</organism>
<comment type="caution">
    <text evidence="1">The sequence shown here is derived from an EMBL/GenBank/DDBJ whole genome shotgun (WGS) entry which is preliminary data.</text>
</comment>
<protein>
    <submittedName>
        <fullName evidence="1">Uncharacterized protein</fullName>
    </submittedName>
</protein>
<reference evidence="1 2" key="1">
    <citation type="submission" date="2018-02" db="EMBL/GenBank/DDBJ databases">
        <title>Genome sequence of the basidiomycete white-rot fungus Phlebia centrifuga.</title>
        <authorList>
            <person name="Granchi Z."/>
            <person name="Peng M."/>
            <person name="de Vries R.P."/>
            <person name="Hilden K."/>
            <person name="Makela M.R."/>
            <person name="Grigoriev I."/>
            <person name="Riley R."/>
        </authorList>
    </citation>
    <scope>NUCLEOTIDE SEQUENCE [LARGE SCALE GENOMIC DNA]</scope>
    <source>
        <strain evidence="1 2">FBCC195</strain>
    </source>
</reference>
<accession>A0A2R6NKY9</accession>
<name>A0A2R6NKY9_9APHY</name>
<evidence type="ECO:0000313" key="2">
    <source>
        <dbReference type="Proteomes" id="UP000186601"/>
    </source>
</evidence>
<dbReference type="Proteomes" id="UP000186601">
    <property type="component" value="Unassembled WGS sequence"/>
</dbReference>
<gene>
    <name evidence="1" type="ORF">PHLCEN_2v11476</name>
</gene>
<evidence type="ECO:0000313" key="1">
    <source>
        <dbReference type="EMBL" id="PSR72652.1"/>
    </source>
</evidence>
<keyword evidence="2" id="KW-1185">Reference proteome</keyword>
<sequence length="100" mass="11347">MPGYESFSAQKYARRSAIHSRDLYSRGKVVKQVAEIIQKFITDNTNREVDAEHAQWRIGAGLVDIDRLFLTGLMRVSQSSFQPVLEVRTFGLTGIPDTFL</sequence>
<dbReference type="AlphaFoldDB" id="A0A2R6NKY9"/>
<dbReference type="OrthoDB" id="2789160at2759"/>
<dbReference type="EMBL" id="MLYV02001144">
    <property type="protein sequence ID" value="PSR72652.1"/>
    <property type="molecule type" value="Genomic_DNA"/>
</dbReference>